<dbReference type="InterPro" id="IPR056064">
    <property type="entry name" value="DUF7647"/>
</dbReference>
<dbReference type="PANTHER" id="PTHR15180:SF1">
    <property type="entry name" value="GENERAL TRANSCRIPTION FACTOR 3C POLYPEPTIDE 1"/>
    <property type="match status" value="1"/>
</dbReference>
<feature type="domain" description="DUF7647" evidence="13">
    <location>
        <begin position="703"/>
        <end position="880"/>
    </location>
</feature>
<evidence type="ECO:0000256" key="1">
    <source>
        <dbReference type="ARBA" id="ARBA00004123"/>
    </source>
</evidence>
<evidence type="ECO:0000259" key="10">
    <source>
        <dbReference type="Pfam" id="PF24538"/>
    </source>
</evidence>
<feature type="domain" description="GTF3C1 extended winged-helix" evidence="9">
    <location>
        <begin position="514"/>
        <end position="620"/>
    </location>
</feature>
<feature type="domain" description="DUF7646" evidence="12">
    <location>
        <begin position="313"/>
        <end position="395"/>
    </location>
</feature>
<keyword evidence="5" id="KW-0539">Nucleus</keyword>
<evidence type="ECO:0000259" key="9">
    <source>
        <dbReference type="Pfam" id="PF24101"/>
    </source>
</evidence>
<comment type="subcellular location">
    <subcellularLocation>
        <location evidence="1">Nucleus</location>
    </subcellularLocation>
</comment>
<evidence type="ECO:0000256" key="4">
    <source>
        <dbReference type="ARBA" id="ARBA00023163"/>
    </source>
</evidence>
<reference evidence="14" key="1">
    <citation type="journal article" date="2014" name="Nat. Commun.">
        <title>The emerging biofuel crop Camelina sativa retains a highly undifferentiated hexaploid genome structure.</title>
        <authorList>
            <person name="Kagale S."/>
            <person name="Koh C."/>
            <person name="Nixon J."/>
            <person name="Bollina V."/>
            <person name="Clarke W.E."/>
            <person name="Tuteja R."/>
            <person name="Spillane C."/>
            <person name="Robinson S.J."/>
            <person name="Links M.G."/>
            <person name="Clarke C."/>
            <person name="Higgins E.E."/>
            <person name="Huebert T."/>
            <person name="Sharpe A.G."/>
            <person name="Parkin I.A."/>
        </authorList>
    </citation>
    <scope>NUCLEOTIDE SEQUENCE [LARGE SCALE GENOMIC DNA]</scope>
    <source>
        <strain evidence="14">cv. DH55</strain>
    </source>
</reference>
<dbReference type="GeneID" id="104700816"/>
<dbReference type="Pfam" id="PF24655">
    <property type="entry name" value="DUF7645"/>
    <property type="match status" value="1"/>
</dbReference>
<evidence type="ECO:0000259" key="13">
    <source>
        <dbReference type="Pfam" id="PF24658"/>
    </source>
</evidence>
<feature type="domain" description="B-block binding subunit of TFIIIC" evidence="7">
    <location>
        <begin position="105"/>
        <end position="183"/>
    </location>
</feature>
<dbReference type="InterPro" id="IPR056428">
    <property type="entry name" value="WH_GTF3C1"/>
</dbReference>
<dbReference type="Proteomes" id="UP000694864">
    <property type="component" value="Chromosome 7"/>
</dbReference>
<gene>
    <name evidence="15" type="primary">LOC104700816</name>
</gene>
<dbReference type="InterPro" id="IPR044210">
    <property type="entry name" value="Tfc3-like"/>
</dbReference>
<dbReference type="InterPro" id="IPR056467">
    <property type="entry name" value="eWH_GTF3C1"/>
</dbReference>
<dbReference type="InterPro" id="IPR007309">
    <property type="entry name" value="TFIIIC_Bblock-bd"/>
</dbReference>
<dbReference type="Pfam" id="PF23704">
    <property type="entry name" value="WHD_GTF3C1_N"/>
    <property type="match status" value="1"/>
</dbReference>
<evidence type="ECO:0000256" key="3">
    <source>
        <dbReference type="ARBA" id="ARBA00023125"/>
    </source>
</evidence>
<dbReference type="Pfam" id="PF24657">
    <property type="entry name" value="DUF7646"/>
    <property type="match status" value="1"/>
</dbReference>
<organism evidence="14 15">
    <name type="scientific">Camelina sativa</name>
    <name type="common">False flax</name>
    <name type="synonym">Myagrum sativum</name>
    <dbReference type="NCBI Taxonomy" id="90675"/>
    <lineage>
        <taxon>Eukaryota</taxon>
        <taxon>Viridiplantae</taxon>
        <taxon>Streptophyta</taxon>
        <taxon>Embryophyta</taxon>
        <taxon>Tracheophyta</taxon>
        <taxon>Spermatophyta</taxon>
        <taxon>Magnoliopsida</taxon>
        <taxon>eudicotyledons</taxon>
        <taxon>Gunneridae</taxon>
        <taxon>Pentapetalae</taxon>
        <taxon>rosids</taxon>
        <taxon>malvids</taxon>
        <taxon>Brassicales</taxon>
        <taxon>Brassicaceae</taxon>
        <taxon>Camelineae</taxon>
        <taxon>Camelina</taxon>
    </lineage>
</organism>
<feature type="region of interest" description="Disordered" evidence="6">
    <location>
        <begin position="442"/>
        <end position="466"/>
    </location>
</feature>
<dbReference type="InterPro" id="IPR056020">
    <property type="entry name" value="DUF7599"/>
</dbReference>
<keyword evidence="3" id="KW-0238">DNA-binding</keyword>
<keyword evidence="4" id="KW-0804">Transcription</keyword>
<dbReference type="Pfam" id="PF04182">
    <property type="entry name" value="B-block_TFIIIC"/>
    <property type="match status" value="1"/>
</dbReference>
<dbReference type="Pfam" id="PF24658">
    <property type="entry name" value="DUF7647"/>
    <property type="match status" value="1"/>
</dbReference>
<dbReference type="InterPro" id="IPR056062">
    <property type="entry name" value="DUF7645"/>
</dbReference>
<evidence type="ECO:0000259" key="12">
    <source>
        <dbReference type="Pfam" id="PF24657"/>
    </source>
</evidence>
<evidence type="ECO:0000259" key="7">
    <source>
        <dbReference type="Pfam" id="PF04182"/>
    </source>
</evidence>
<dbReference type="PANTHER" id="PTHR15180">
    <property type="entry name" value="GENERAL TRANSCRIPTION FACTOR 3C POLYPEPTIDE 1"/>
    <property type="match status" value="1"/>
</dbReference>
<evidence type="ECO:0000313" key="14">
    <source>
        <dbReference type="Proteomes" id="UP000694864"/>
    </source>
</evidence>
<feature type="domain" description="General transcription factor 3C polypeptide 1 winged-helix" evidence="8">
    <location>
        <begin position="1"/>
        <end position="94"/>
    </location>
</feature>
<proteinExistence type="predicted"/>
<sequence length="1818" mass="204376">MDSIVFTALDEICCQGNTGIALVSLWSRLSPLSPSVKAHLWSNLLTIPQLQFKAKNNTLYGSSHTSIQQLEDALRLDLKIIANEKLRANFVGLYDAQSNNATIPAIQRRVLERLAVARDNGDAQNVIAKEFGIEGRNFFYSVKQLESRGLIVRQPAIVRTKEVDSKTTSCITTNMIYLTRYAKSLGSQQRFEICKDDSVSEHEDTTDVGDSVKEDTLIKDFLPAMKAVCDKLEQANEKVLVISDIKQGLGYMGSHTMHRAWRNVCRRLIDSHLVEELDAMVNNKVERCLRLLKRFSEKEFNYSGKKQLLKFGRSIQKTEQILELPIDNQIYDMVDAQGSKGLAAMEVCERLGIDRKKIYPRLCSICLRVGMHLREESHKKTRVFRVWTSHHAASKSSSNLFPDKAENICRVHNDFNTPNGNSGLAKTSTKHGIAASDANLSTPASLNDAERNSGVRGCSPSNAKRRKIHTRRNLQESFHDVGDKVVDAAKGSPNLADHLVLPKPAKTKVQQPHATIENSRREQRILERLNAEKFVLRAELYKWLLSLEKDRSPQVDKKTIDRILNRLQEEGRCKCIGFRVPTVNDCGRTRCSVIVLHPSVQGLTGDVGGEIHDKIRSFELGFRSQRLSKSKSNEPIPEMNNVKRVQTNVDLDARANKPSKSGAIRAKGVVLAKMVRVKLLHCFLWDYFSSLPGWNNVFSSIHDHKYENLFALEDAFRAMPLELFLQVVGCTQKSDDMLEKCKQVMYLSELISEEYKLLMDTHATGRLSMLINILRRLKLIQMVSSRLRRDGMEEKYSNLTHAMELKTYIEEPVFVAATSSDMSLDFRPRIRHDFILSNRDAVDEYWRTLVYCYAAADQGAAKQAFPGSVVQEVFRVRSWASDHVMTAEQRAKLLQCITIDEKEKLSFKECEKISKDLNLTIEQVMHAYHAKHGRRLKLKSKDKNNAVENSPSSSRKRKRASLLKTIGEGDRSILVDGHKVINTEAIDASSSESFQELLQEEHTPIPMHQESNQQENAEIRDLTEDEGLCSSIINQHASSKTTSIPSQRFSWTDDADRKLLSQYVRHRAALGVKFHGVNWASVSELPAPPLACKRRIQTLMKNDTFRKAVMRLCNLLTERYAKHLETKQPESNSSHVLVRHLSQEIGGTESDCVEHRKDICFDEEIWANFNEKSISQAFNDVLELKKMAKLVASKRARTSSREWSNKDIVDEGSEMVLPAINSEDIRSVSVDQVKDTSRRSGHYRLHQNFMHLDEKYNGSIQVQKSPSVSTAVELLKLVYLSKPTAPGMPNLLEDTLRQYSEGDLFTAYSYLRDKKFLVGGSGGQPFVLSQNFLNSISKSPIPVNSGKRAAKFSNWLIDHEIDLMAGGVTLTSDLQCGDTLNFFSLVASGELSISVSLPEEGVGEPGDRRGLKRKADDVEEFEPDSAKKFKLLGEGEINFRKEKGFPGIAVSVRRVNLPIAKAIELFKDDDSRSGELHFKSGETTRGCDSNDMKELFNSTDATVIPGSLVDSPWQVMANVATCIMSGSAGEQLSLFSPGVFEAVSNALQKAGGKGLSTAEVHCLINIPSQETCECIVEVLQTFGVALKVNGYNDVRLVHSYYRSKYFLTFEEGGTTQNGQQSLPVNYLKKALEEQKSYDVVASDYSTSQEKRDHVAENNVHKVTILNRPERPQTSGLHEASSIKVPDLTFGTGSKGEKKDSTSVKSQPMPLFPWVNADGSVNKVIFDGLVRRVLGTVMQNPGIPEDEIINHMDVLNPQSCRKLLELMTLDEYMKVREMVQTKFTGLPSLLTGLLFSGHRRPELISRKHFFANSKGLFAL</sequence>
<name>A0ABM0SQM4_CAMSA</name>
<accession>A0ABM0SQM4</accession>
<reference evidence="15" key="2">
    <citation type="submission" date="2025-08" db="UniProtKB">
        <authorList>
            <consortium name="RefSeq"/>
        </authorList>
    </citation>
    <scope>IDENTIFICATION</scope>
    <source>
        <tissue evidence="15">Leaf</tissue>
    </source>
</reference>
<dbReference type="RefSeq" id="XP_010414715.1">
    <property type="nucleotide sequence ID" value="XM_010416413.2"/>
</dbReference>
<evidence type="ECO:0000256" key="6">
    <source>
        <dbReference type="SAM" id="MobiDB-lite"/>
    </source>
</evidence>
<protein>
    <submittedName>
        <fullName evidence="15">Uncharacterized protein LOC104700816 isoform X2</fullName>
    </submittedName>
</protein>
<evidence type="ECO:0000259" key="11">
    <source>
        <dbReference type="Pfam" id="PF24655"/>
    </source>
</evidence>
<dbReference type="InterPro" id="IPR056063">
    <property type="entry name" value="DUF7646"/>
</dbReference>
<dbReference type="InterPro" id="IPR035625">
    <property type="entry name" value="Tfc3-like_eWH"/>
</dbReference>
<feature type="region of interest" description="Disordered" evidence="6">
    <location>
        <begin position="1666"/>
        <end position="1704"/>
    </location>
</feature>
<feature type="domain" description="DUF7599" evidence="10">
    <location>
        <begin position="219"/>
        <end position="301"/>
    </location>
</feature>
<evidence type="ECO:0000259" key="8">
    <source>
        <dbReference type="Pfam" id="PF23704"/>
    </source>
</evidence>
<dbReference type="Pfam" id="PF24101">
    <property type="entry name" value="WHD_GTF3C1"/>
    <property type="match status" value="1"/>
</dbReference>
<evidence type="ECO:0000256" key="5">
    <source>
        <dbReference type="ARBA" id="ARBA00023242"/>
    </source>
</evidence>
<evidence type="ECO:0000313" key="15">
    <source>
        <dbReference type="RefSeq" id="XP_010414715.1"/>
    </source>
</evidence>
<evidence type="ECO:0000256" key="2">
    <source>
        <dbReference type="ARBA" id="ARBA00022553"/>
    </source>
</evidence>
<keyword evidence="2" id="KW-0597">Phosphoprotein</keyword>
<feature type="domain" description="DUF7645" evidence="11">
    <location>
        <begin position="881"/>
        <end position="939"/>
    </location>
</feature>
<dbReference type="Pfam" id="PF24538">
    <property type="entry name" value="DUF7599"/>
    <property type="match status" value="1"/>
</dbReference>
<keyword evidence="14" id="KW-1185">Reference proteome</keyword>
<dbReference type="CDD" id="cd16169">
    <property type="entry name" value="Tau138_eWH"/>
    <property type="match status" value="1"/>
</dbReference>
<feature type="region of interest" description="Disordered" evidence="6">
    <location>
        <begin position="935"/>
        <end position="960"/>
    </location>
</feature>